<evidence type="ECO:0000313" key="6">
    <source>
        <dbReference type="Proteomes" id="UP000466864"/>
    </source>
</evidence>
<dbReference type="PROSITE" id="PS00894">
    <property type="entry name" value="HTH_DEOR_1"/>
    <property type="match status" value="1"/>
</dbReference>
<dbReference type="EMBL" id="VUMV01000005">
    <property type="protein sequence ID" value="MST82218.1"/>
    <property type="molecule type" value="Genomic_DNA"/>
</dbReference>
<dbReference type="SUPFAM" id="SSF100950">
    <property type="entry name" value="NagB/RpiA/CoA transferase-like"/>
    <property type="match status" value="1"/>
</dbReference>
<dbReference type="Proteomes" id="UP000466864">
    <property type="component" value="Unassembled WGS sequence"/>
</dbReference>
<dbReference type="SMART" id="SM00420">
    <property type="entry name" value="HTH_DEOR"/>
    <property type="match status" value="1"/>
</dbReference>
<evidence type="ECO:0000256" key="3">
    <source>
        <dbReference type="ARBA" id="ARBA00023163"/>
    </source>
</evidence>
<dbReference type="PANTHER" id="PTHR30363">
    <property type="entry name" value="HTH-TYPE TRANSCRIPTIONAL REGULATOR SRLR-RELATED"/>
    <property type="match status" value="1"/>
</dbReference>
<comment type="caution">
    <text evidence="5">The sequence shown here is derived from an EMBL/GenBank/DDBJ whole genome shotgun (WGS) entry which is preliminary data.</text>
</comment>
<dbReference type="InterPro" id="IPR036390">
    <property type="entry name" value="WH_DNA-bd_sf"/>
</dbReference>
<dbReference type="GO" id="GO:0003677">
    <property type="term" value="F:DNA binding"/>
    <property type="evidence" value="ECO:0007669"/>
    <property type="project" value="UniProtKB-KW"/>
</dbReference>
<evidence type="ECO:0000259" key="4">
    <source>
        <dbReference type="PROSITE" id="PS51000"/>
    </source>
</evidence>
<feature type="domain" description="HTH deoR-type" evidence="4">
    <location>
        <begin position="2"/>
        <end position="57"/>
    </location>
</feature>
<gene>
    <name evidence="5" type="ORF">FYJ60_07805</name>
</gene>
<evidence type="ECO:0000256" key="2">
    <source>
        <dbReference type="ARBA" id="ARBA00023125"/>
    </source>
</evidence>
<dbReference type="AlphaFoldDB" id="A0A7X2P8K1"/>
<keyword evidence="3" id="KW-0804">Transcription</keyword>
<sequence>MKESRINQIEDLVRKNKSVSIDDICNWFNISTSTARRDFDILEKRGIVEKVYGGLRLKSPEKNNLSAPFHTQILLSPYQERSSKNIEEKEKIGKLASGLVNENDVIFIDSGSTCYQLASNLADTPCTVITNSYLVLEALMPYANIQLITLPGTLNRKTLSFTGSEVIQGISSMNITKAFMASTGISVDGGVTNAESSEYHIKRRVCEKSREIYLLADHTKFNRSSLYTYCSLNQIYCLVTDSKPDEKTEAFLSSHGIRVLY</sequence>
<dbReference type="SMART" id="SM01134">
    <property type="entry name" value="DeoRC"/>
    <property type="match status" value="1"/>
</dbReference>
<dbReference type="Gene3D" id="1.10.10.10">
    <property type="entry name" value="Winged helix-like DNA-binding domain superfamily/Winged helix DNA-binding domain"/>
    <property type="match status" value="1"/>
</dbReference>
<evidence type="ECO:0000256" key="1">
    <source>
        <dbReference type="ARBA" id="ARBA00023015"/>
    </source>
</evidence>
<protein>
    <submittedName>
        <fullName evidence="5">DeoR/GlpR transcriptional regulator</fullName>
    </submittedName>
</protein>
<dbReference type="Pfam" id="PF08220">
    <property type="entry name" value="HTH_DeoR"/>
    <property type="match status" value="1"/>
</dbReference>
<dbReference type="SUPFAM" id="SSF46785">
    <property type="entry name" value="Winged helix' DNA-binding domain"/>
    <property type="match status" value="1"/>
</dbReference>
<dbReference type="InterPro" id="IPR036388">
    <property type="entry name" value="WH-like_DNA-bd_sf"/>
</dbReference>
<organism evidence="5 6">
    <name type="scientific">Bilifractor porci</name>
    <dbReference type="NCBI Taxonomy" id="2606636"/>
    <lineage>
        <taxon>Bacteria</taxon>
        <taxon>Bacillati</taxon>
        <taxon>Bacillota</taxon>
        <taxon>Clostridia</taxon>
        <taxon>Lachnospirales</taxon>
        <taxon>Lachnospiraceae</taxon>
        <taxon>Bilifractor</taxon>
    </lineage>
</organism>
<accession>A0A7X2P8K1</accession>
<dbReference type="Gene3D" id="3.40.50.1360">
    <property type="match status" value="1"/>
</dbReference>
<dbReference type="Pfam" id="PF00455">
    <property type="entry name" value="DeoRC"/>
    <property type="match status" value="1"/>
</dbReference>
<dbReference type="InterPro" id="IPR050313">
    <property type="entry name" value="Carb_Metab_HTH_regulators"/>
</dbReference>
<dbReference type="GO" id="GO:0003700">
    <property type="term" value="F:DNA-binding transcription factor activity"/>
    <property type="evidence" value="ECO:0007669"/>
    <property type="project" value="InterPro"/>
</dbReference>
<evidence type="ECO:0000313" key="5">
    <source>
        <dbReference type="EMBL" id="MST82218.1"/>
    </source>
</evidence>
<dbReference type="InterPro" id="IPR001034">
    <property type="entry name" value="DeoR_HTH"/>
</dbReference>
<keyword evidence="6" id="KW-1185">Reference proteome</keyword>
<keyword evidence="1" id="KW-0805">Transcription regulation</keyword>
<dbReference type="InterPro" id="IPR037171">
    <property type="entry name" value="NagB/RpiA_transferase-like"/>
</dbReference>
<dbReference type="PROSITE" id="PS51000">
    <property type="entry name" value="HTH_DEOR_2"/>
    <property type="match status" value="1"/>
</dbReference>
<keyword evidence="2" id="KW-0238">DNA-binding</keyword>
<name>A0A7X2P8K1_9FIRM</name>
<proteinExistence type="predicted"/>
<dbReference type="PANTHER" id="PTHR30363:SF60">
    <property type="entry name" value="HTH-TYPE TRANSCRIPTIONAL REGULATOR IOLR"/>
    <property type="match status" value="1"/>
</dbReference>
<reference evidence="5 6" key="1">
    <citation type="submission" date="2019-08" db="EMBL/GenBank/DDBJ databases">
        <title>In-depth cultivation of the pig gut microbiome towards novel bacterial diversity and tailored functional studies.</title>
        <authorList>
            <person name="Wylensek D."/>
            <person name="Hitch T.C.A."/>
            <person name="Clavel T."/>
        </authorList>
    </citation>
    <scope>NUCLEOTIDE SEQUENCE [LARGE SCALE GENOMIC DNA]</scope>
    <source>
        <strain evidence="5 6">Oil+RF-744-WCA-WT-13</strain>
    </source>
</reference>
<dbReference type="InterPro" id="IPR014036">
    <property type="entry name" value="DeoR-like_C"/>
</dbReference>
<dbReference type="InterPro" id="IPR018356">
    <property type="entry name" value="Tscrpt_reg_HTH_DeoR_CS"/>
</dbReference>
<dbReference type="RefSeq" id="WP_154458133.1">
    <property type="nucleotide sequence ID" value="NZ_VUMV01000005.1"/>
</dbReference>